<feature type="non-terminal residue" evidence="2">
    <location>
        <position position="703"/>
    </location>
</feature>
<feature type="compositionally biased region" description="Basic and acidic residues" evidence="1">
    <location>
        <begin position="96"/>
        <end position="119"/>
    </location>
</feature>
<organism evidence="2 3">
    <name type="scientific">Phytophthora fragariae</name>
    <dbReference type="NCBI Taxonomy" id="53985"/>
    <lineage>
        <taxon>Eukaryota</taxon>
        <taxon>Sar</taxon>
        <taxon>Stramenopiles</taxon>
        <taxon>Oomycota</taxon>
        <taxon>Peronosporomycetes</taxon>
        <taxon>Peronosporales</taxon>
        <taxon>Peronosporaceae</taxon>
        <taxon>Phytophthora</taxon>
    </lineage>
</organism>
<reference evidence="2 3" key="1">
    <citation type="submission" date="2018-08" db="EMBL/GenBank/DDBJ databases">
        <title>Genomic investigation of the strawberry pathogen Phytophthora fragariae indicates pathogenicity is determined by transcriptional variation in three key races.</title>
        <authorList>
            <person name="Adams T.M."/>
            <person name="Armitage A.D."/>
            <person name="Sobczyk M.K."/>
            <person name="Bates H.J."/>
            <person name="Dunwell J.M."/>
            <person name="Nellist C.F."/>
            <person name="Harrison R.J."/>
        </authorList>
    </citation>
    <scope>NUCLEOTIDE SEQUENCE [LARGE SCALE GENOMIC DNA]</scope>
    <source>
        <strain evidence="2 3">NOV-71</strain>
    </source>
</reference>
<dbReference type="EMBL" id="QXFZ01004101">
    <property type="protein sequence ID" value="KAE9065711.1"/>
    <property type="molecule type" value="Genomic_DNA"/>
</dbReference>
<accession>A0A6A3PZA5</accession>
<evidence type="ECO:0000313" key="3">
    <source>
        <dbReference type="Proteomes" id="UP000441208"/>
    </source>
</evidence>
<dbReference type="AlphaFoldDB" id="A0A6A3PZA5"/>
<name>A0A6A3PZA5_9STRA</name>
<feature type="region of interest" description="Disordered" evidence="1">
    <location>
        <begin position="213"/>
        <end position="251"/>
    </location>
</feature>
<dbReference type="Proteomes" id="UP000441208">
    <property type="component" value="Unassembled WGS sequence"/>
</dbReference>
<feature type="region of interest" description="Disordered" evidence="1">
    <location>
        <begin position="642"/>
        <end position="703"/>
    </location>
</feature>
<gene>
    <name evidence="2" type="ORF">PF007_g28755</name>
</gene>
<sequence length="703" mass="77023">MQEDAVMQEPKSLLRHPNGGAQVTLMSAGVEPATTAEPVHTEALHKTSANGIAAPKADVEVVSAGYTVHRSKSAERAAKKDKTVTRSVPPETESTQTREQETKRRVPRAAQDKGKDRLAAHTTPVVDQTKAGRTTADKDVTAVKRKGKPTKSRFDEFQRTEAKGYYGTLMEAIDSDEEAEPDCAVAAETTRATPPQSNLDCSESDVDMAQLERQVQDTSTDQPGVERTQRGGATHRKGGEQKRAGSPATNLDIKQLSMGSMADKTGKLINSATALKERRRKHHDANRTGLGTLRLHSEGKAGLVQTSIARYNNADILPNHDEGERLTATATTPGPSLQALSEEVVPATPDSQEDFTKGPTLIGLIHASYGADEYAADLTPQDEDADITLSRPVRYTRVASGAAVNMAYARILQAADVELLDSADRPLLVLLQTSNREAFVKWSNTHRELLCIPVTRKRRAEVSELHPWLMDNYVAMRHLHAYLPYAVLEIKSWPIALIIKWGKAEVFCEQMAALLRISGDMEQKNEARKYCSEWHDACMAPGLSTTAAQALAQSPDRWKRLEHWIPASCGRARPPDISDLEWNVLRVLPYVIDEWVMTPMGRAPRGARGLWYRHFAMVRQLCTSISTQGDWSMALALTHIPTGAEGTEPPDASAPGGLSDTKGSTEHAVHAGADNTPRAPVPLAAEQTEANRPLQWPSSWRTR</sequence>
<comment type="caution">
    <text evidence="2">The sequence shown here is derived from an EMBL/GenBank/DDBJ whole genome shotgun (WGS) entry which is preliminary data.</text>
</comment>
<evidence type="ECO:0000256" key="1">
    <source>
        <dbReference type="SAM" id="MobiDB-lite"/>
    </source>
</evidence>
<feature type="compositionally biased region" description="Basic and acidic residues" evidence="1">
    <location>
        <begin position="72"/>
        <end position="84"/>
    </location>
</feature>
<feature type="region of interest" description="Disordered" evidence="1">
    <location>
        <begin position="70"/>
        <end position="120"/>
    </location>
</feature>
<evidence type="ECO:0000313" key="2">
    <source>
        <dbReference type="EMBL" id="KAE9065711.1"/>
    </source>
</evidence>
<proteinExistence type="predicted"/>
<protein>
    <submittedName>
        <fullName evidence="2">Uncharacterized protein</fullName>
    </submittedName>
</protein>